<accession>A0A3P8SD99</accession>
<evidence type="ECO:0000256" key="1">
    <source>
        <dbReference type="ARBA" id="ARBA00004370"/>
    </source>
</evidence>
<dbReference type="InterPro" id="IPR003599">
    <property type="entry name" value="Ig_sub"/>
</dbReference>
<dbReference type="InterPro" id="IPR050671">
    <property type="entry name" value="CD300_family_receptors"/>
</dbReference>
<feature type="chain" id="PRO_5017941270" description="Immunoglobulin domain-containing protein" evidence="6">
    <location>
        <begin position="24"/>
        <end position="388"/>
    </location>
</feature>
<reference evidence="8" key="3">
    <citation type="submission" date="2025-09" db="UniProtKB">
        <authorList>
            <consortium name="Ensembl"/>
        </authorList>
    </citation>
    <scope>IDENTIFICATION</scope>
</reference>
<feature type="compositionally biased region" description="Polar residues" evidence="4">
    <location>
        <begin position="356"/>
        <end position="365"/>
    </location>
</feature>
<proteinExistence type="predicted"/>
<evidence type="ECO:0000256" key="5">
    <source>
        <dbReference type="SAM" id="Phobius"/>
    </source>
</evidence>
<protein>
    <recommendedName>
        <fullName evidence="7">Immunoglobulin domain-containing protein</fullName>
    </recommendedName>
</protein>
<dbReference type="SUPFAM" id="SSF48726">
    <property type="entry name" value="Immunoglobulin"/>
    <property type="match status" value="2"/>
</dbReference>
<evidence type="ECO:0000256" key="2">
    <source>
        <dbReference type="ARBA" id="ARBA00022692"/>
    </source>
</evidence>
<reference evidence="8" key="2">
    <citation type="submission" date="2025-08" db="UniProtKB">
        <authorList>
            <consortium name="Ensembl"/>
        </authorList>
    </citation>
    <scope>IDENTIFICATION</scope>
</reference>
<feature type="region of interest" description="Disordered" evidence="4">
    <location>
        <begin position="351"/>
        <end position="372"/>
    </location>
</feature>
<evidence type="ECO:0000313" key="9">
    <source>
        <dbReference type="Proteomes" id="UP000265080"/>
    </source>
</evidence>
<keyword evidence="9" id="KW-1185">Reference proteome</keyword>
<dbReference type="Ensembl" id="ENSAPET00000010417.1">
    <property type="protein sequence ID" value="ENSAPEP00000010142.1"/>
    <property type="gene ID" value="ENSAPEG00000007290.1"/>
</dbReference>
<evidence type="ECO:0000256" key="6">
    <source>
        <dbReference type="SAM" id="SignalP"/>
    </source>
</evidence>
<dbReference type="STRING" id="161767.ENSAPEP00000010142"/>
<name>A0A3P8SD99_AMPPE</name>
<feature type="compositionally biased region" description="Basic and acidic residues" evidence="4">
    <location>
        <begin position="238"/>
        <end position="248"/>
    </location>
</feature>
<dbReference type="SMART" id="SM00409">
    <property type="entry name" value="IG"/>
    <property type="match status" value="2"/>
</dbReference>
<dbReference type="InterPro" id="IPR013106">
    <property type="entry name" value="Ig_V-set"/>
</dbReference>
<organism evidence="8 9">
    <name type="scientific">Amphiprion percula</name>
    <name type="common">Orange clownfish</name>
    <name type="synonym">Lutjanus percula</name>
    <dbReference type="NCBI Taxonomy" id="161767"/>
    <lineage>
        <taxon>Eukaryota</taxon>
        <taxon>Metazoa</taxon>
        <taxon>Chordata</taxon>
        <taxon>Craniata</taxon>
        <taxon>Vertebrata</taxon>
        <taxon>Euteleostomi</taxon>
        <taxon>Actinopterygii</taxon>
        <taxon>Neopterygii</taxon>
        <taxon>Teleostei</taxon>
        <taxon>Neoteleostei</taxon>
        <taxon>Acanthomorphata</taxon>
        <taxon>Ovalentaria</taxon>
        <taxon>Pomacentridae</taxon>
        <taxon>Amphiprion</taxon>
    </lineage>
</organism>
<sequence>MRMTLKVFICIMTVSVNLLPVMGKEGGPDNFNCENTPETISALPGGSVTITCRFSLTDDKQKGVYTVNVSSLTKNDTGKYQCAVRHVEDNSSACLTEIHLHVWNWDDIKPVRNISHVTSETAQIECYYPESHQGNEKFLCKGENPLNCEELIQTTEQDRYIVRDRFDIRDNQRIKYFYVNIKHLSEADSGTYWCGSGRTMQHDDYTRIHLSVVKGKKSKKLDSPHLQGKTTEPGPTTIKHELRQDDGKIPTNKANKHDMSLIIGVSVSLVLLLAVAVALLILYRCKLLRAQGGSSERRTNAVHNSEGNNEDHNYEEIHLESQVDCSLVTLYATVNLPEDLLHYSSITFQEDENSHSETNTNSTAPGATHPPAAEQTLYSTIREFNEER</sequence>
<dbReference type="InterPro" id="IPR036179">
    <property type="entry name" value="Ig-like_dom_sf"/>
</dbReference>
<evidence type="ECO:0000313" key="8">
    <source>
        <dbReference type="Ensembl" id="ENSAPEP00000010142.1"/>
    </source>
</evidence>
<evidence type="ECO:0000259" key="7">
    <source>
        <dbReference type="SMART" id="SM00409"/>
    </source>
</evidence>
<keyword evidence="2 5" id="KW-0812">Transmembrane</keyword>
<feature type="domain" description="Immunoglobulin" evidence="7">
    <location>
        <begin position="111"/>
        <end position="213"/>
    </location>
</feature>
<dbReference type="PANTHER" id="PTHR11860:SF118">
    <property type="entry name" value="CMRF35-LIKE MOLECULE 3-RELATED"/>
    <property type="match status" value="1"/>
</dbReference>
<dbReference type="Pfam" id="PF07686">
    <property type="entry name" value="V-set"/>
    <property type="match status" value="1"/>
</dbReference>
<keyword evidence="6" id="KW-0732">Signal</keyword>
<dbReference type="GO" id="GO:0005886">
    <property type="term" value="C:plasma membrane"/>
    <property type="evidence" value="ECO:0007669"/>
    <property type="project" value="TreeGrafter"/>
</dbReference>
<feature type="region of interest" description="Disordered" evidence="4">
    <location>
        <begin position="217"/>
        <end position="251"/>
    </location>
</feature>
<dbReference type="OMA" id="ESHEHKE"/>
<dbReference type="InterPro" id="IPR013783">
    <property type="entry name" value="Ig-like_fold"/>
</dbReference>
<comment type="subcellular location">
    <subcellularLocation>
        <location evidence="1">Membrane</location>
    </subcellularLocation>
</comment>
<evidence type="ECO:0000256" key="4">
    <source>
        <dbReference type="SAM" id="MobiDB-lite"/>
    </source>
</evidence>
<dbReference type="GeneTree" id="ENSGT00940000177888"/>
<reference evidence="8 9" key="1">
    <citation type="submission" date="2018-03" db="EMBL/GenBank/DDBJ databases">
        <title>Finding Nemo's genes: A chromosome-scale reference assembly of the genome of the orange clownfish Amphiprion percula.</title>
        <authorList>
            <person name="Lehmann R."/>
        </authorList>
    </citation>
    <scope>NUCLEOTIDE SEQUENCE</scope>
</reference>
<keyword evidence="3 5" id="KW-0472">Membrane</keyword>
<dbReference type="AlphaFoldDB" id="A0A3P8SD99"/>
<dbReference type="Proteomes" id="UP000265080">
    <property type="component" value="Chromosome 3"/>
</dbReference>
<evidence type="ECO:0000256" key="3">
    <source>
        <dbReference type="ARBA" id="ARBA00023136"/>
    </source>
</evidence>
<feature type="domain" description="Immunoglobulin" evidence="7">
    <location>
        <begin position="37"/>
        <end position="98"/>
    </location>
</feature>
<dbReference type="Gene3D" id="2.60.40.10">
    <property type="entry name" value="Immunoglobulins"/>
    <property type="match status" value="2"/>
</dbReference>
<feature type="signal peptide" evidence="6">
    <location>
        <begin position="1"/>
        <end position="23"/>
    </location>
</feature>
<keyword evidence="5" id="KW-1133">Transmembrane helix</keyword>
<dbReference type="PANTHER" id="PTHR11860">
    <property type="entry name" value="POLYMERIC-IMMUNOGLOBULIN RECEPTOR"/>
    <property type="match status" value="1"/>
</dbReference>
<dbReference type="GO" id="GO:0004888">
    <property type="term" value="F:transmembrane signaling receptor activity"/>
    <property type="evidence" value="ECO:0007669"/>
    <property type="project" value="TreeGrafter"/>
</dbReference>
<feature type="transmembrane region" description="Helical" evidence="5">
    <location>
        <begin position="261"/>
        <end position="283"/>
    </location>
</feature>